<dbReference type="AlphaFoldDB" id="A0A1R4H832"/>
<dbReference type="EMBL" id="FUKI01000101">
    <property type="protein sequence ID" value="SJM92327.1"/>
    <property type="molecule type" value="Genomic_DNA"/>
</dbReference>
<keyword evidence="6 11" id="KW-0812">Transmembrane</keyword>
<proteinExistence type="inferred from homology"/>
<dbReference type="GO" id="GO:0015627">
    <property type="term" value="C:type II protein secretion system complex"/>
    <property type="evidence" value="ECO:0007669"/>
    <property type="project" value="InterPro"/>
</dbReference>
<evidence type="ECO:0000256" key="11">
    <source>
        <dbReference type="SAM" id="Phobius"/>
    </source>
</evidence>
<keyword evidence="4" id="KW-0488">Methylation</keyword>
<dbReference type="SUPFAM" id="SSF54523">
    <property type="entry name" value="Pili subunits"/>
    <property type="match status" value="1"/>
</dbReference>
<evidence type="ECO:0000256" key="8">
    <source>
        <dbReference type="ARBA" id="ARBA00023136"/>
    </source>
</evidence>
<feature type="domain" description="General secretion pathway GspH" evidence="12">
    <location>
        <begin position="48"/>
        <end position="208"/>
    </location>
</feature>
<dbReference type="InterPro" id="IPR012902">
    <property type="entry name" value="N_methyl_site"/>
</dbReference>
<evidence type="ECO:0000256" key="10">
    <source>
        <dbReference type="ARBA" id="ARBA00030775"/>
    </source>
</evidence>
<dbReference type="PROSITE" id="PS00409">
    <property type="entry name" value="PROKAR_NTER_METHYL"/>
    <property type="match status" value="1"/>
</dbReference>
<dbReference type="Gene3D" id="3.55.40.10">
    <property type="entry name" value="minor pseudopilin epsh domain"/>
    <property type="match status" value="1"/>
</dbReference>
<keyword evidence="14" id="KW-1185">Reference proteome</keyword>
<gene>
    <name evidence="13" type="ORF">CRENPOLYSF1_270066</name>
</gene>
<keyword evidence="8 11" id="KW-0472">Membrane</keyword>
<evidence type="ECO:0000256" key="6">
    <source>
        <dbReference type="ARBA" id="ARBA00022692"/>
    </source>
</evidence>
<evidence type="ECO:0000256" key="4">
    <source>
        <dbReference type="ARBA" id="ARBA00022481"/>
    </source>
</evidence>
<dbReference type="Pfam" id="PF07963">
    <property type="entry name" value="N_methyl"/>
    <property type="match status" value="1"/>
</dbReference>
<dbReference type="Proteomes" id="UP000195667">
    <property type="component" value="Unassembled WGS sequence"/>
</dbReference>
<feature type="transmembrane region" description="Helical" evidence="11">
    <location>
        <begin position="12"/>
        <end position="34"/>
    </location>
</feature>
<evidence type="ECO:0000256" key="2">
    <source>
        <dbReference type="ARBA" id="ARBA00021549"/>
    </source>
</evidence>
<dbReference type="OrthoDB" id="2313614at2"/>
<keyword evidence="7 11" id="KW-1133">Transmembrane helix</keyword>
<evidence type="ECO:0000313" key="13">
    <source>
        <dbReference type="EMBL" id="SJM92327.1"/>
    </source>
</evidence>
<protein>
    <recommendedName>
        <fullName evidence="2">Type II secretion system protein H</fullName>
    </recommendedName>
    <alternativeName>
        <fullName evidence="10">General secretion pathway protein H</fullName>
    </alternativeName>
</protein>
<comment type="similarity">
    <text evidence="9">Belongs to the GSP H family.</text>
</comment>
<evidence type="ECO:0000256" key="5">
    <source>
        <dbReference type="ARBA" id="ARBA00022519"/>
    </source>
</evidence>
<accession>A0A1R4H832</accession>
<dbReference type="InterPro" id="IPR022346">
    <property type="entry name" value="T2SS_GspH"/>
</dbReference>
<sequence length="235" mass="25411">MLKKSLRASGFSLIELIITVTIVGILSAIAIPSFSNIISNNRLTAYSNEFVGALNLARSEAIKRGTQVTVERLGGASETKNWQWGWQVFVDIADQPPGNKLFEFKDNNNAQRCEIDSNGAAIEDCVLRTYTKAVADPYNLTKSEQFLPNNFTLISHANSADAIGFNSTGKNVVKSSGLANTTLILCDTNRSTPDNLESAKVIILNNTGRIRLGIDSDSNGIPENGINKNISSCTP</sequence>
<organism evidence="13 14">
    <name type="scientific">Crenothrix polyspora</name>
    <dbReference type="NCBI Taxonomy" id="360316"/>
    <lineage>
        <taxon>Bacteria</taxon>
        <taxon>Pseudomonadati</taxon>
        <taxon>Pseudomonadota</taxon>
        <taxon>Gammaproteobacteria</taxon>
        <taxon>Methylococcales</taxon>
        <taxon>Crenotrichaceae</taxon>
        <taxon>Crenothrix</taxon>
    </lineage>
</organism>
<evidence type="ECO:0000256" key="9">
    <source>
        <dbReference type="ARBA" id="ARBA00025772"/>
    </source>
</evidence>
<evidence type="ECO:0000259" key="12">
    <source>
        <dbReference type="Pfam" id="PF12019"/>
    </source>
</evidence>
<dbReference type="NCBIfam" id="TIGR02532">
    <property type="entry name" value="IV_pilin_GFxxxE"/>
    <property type="match status" value="1"/>
</dbReference>
<dbReference type="GO" id="GO:0015628">
    <property type="term" value="P:protein secretion by the type II secretion system"/>
    <property type="evidence" value="ECO:0007669"/>
    <property type="project" value="InterPro"/>
</dbReference>
<dbReference type="Pfam" id="PF12019">
    <property type="entry name" value="GspH"/>
    <property type="match status" value="1"/>
</dbReference>
<keyword evidence="3" id="KW-1003">Cell membrane</keyword>
<comment type="subcellular location">
    <subcellularLocation>
        <location evidence="1">Cell inner membrane</location>
        <topology evidence="1">Single-pass membrane protein</topology>
    </subcellularLocation>
</comment>
<evidence type="ECO:0000256" key="1">
    <source>
        <dbReference type="ARBA" id="ARBA00004377"/>
    </source>
</evidence>
<keyword evidence="5" id="KW-0997">Cell inner membrane</keyword>
<evidence type="ECO:0000256" key="3">
    <source>
        <dbReference type="ARBA" id="ARBA00022475"/>
    </source>
</evidence>
<evidence type="ECO:0000313" key="14">
    <source>
        <dbReference type="Proteomes" id="UP000195667"/>
    </source>
</evidence>
<evidence type="ECO:0000256" key="7">
    <source>
        <dbReference type="ARBA" id="ARBA00022989"/>
    </source>
</evidence>
<dbReference type="RefSeq" id="WP_087143351.1">
    <property type="nucleotide sequence ID" value="NZ_FUKI01000101.1"/>
</dbReference>
<dbReference type="InterPro" id="IPR045584">
    <property type="entry name" value="Pilin-like"/>
</dbReference>
<dbReference type="GO" id="GO:0005886">
    <property type="term" value="C:plasma membrane"/>
    <property type="evidence" value="ECO:0007669"/>
    <property type="project" value="UniProtKB-SubCell"/>
</dbReference>
<reference evidence="14" key="1">
    <citation type="submission" date="2017-02" db="EMBL/GenBank/DDBJ databases">
        <authorList>
            <person name="Daims H."/>
        </authorList>
    </citation>
    <scope>NUCLEOTIDE SEQUENCE [LARGE SCALE GENOMIC DNA]</scope>
</reference>
<name>A0A1R4H832_9GAMM</name>